<dbReference type="AlphaFoldDB" id="A0A2M7D823"/>
<keyword evidence="3" id="KW-0547">Nucleotide-binding</keyword>
<dbReference type="Proteomes" id="UP000230304">
    <property type="component" value="Unassembled WGS sequence"/>
</dbReference>
<evidence type="ECO:0000259" key="7">
    <source>
        <dbReference type="PROSITE" id="PS51880"/>
    </source>
</evidence>
<dbReference type="EMBL" id="PEUA01000034">
    <property type="protein sequence ID" value="PIV42836.1"/>
    <property type="molecule type" value="Genomic_DNA"/>
</dbReference>
<dbReference type="InterPro" id="IPR006073">
    <property type="entry name" value="GTP-bd"/>
</dbReference>
<dbReference type="InterPro" id="IPR012676">
    <property type="entry name" value="TGS-like"/>
</dbReference>
<dbReference type="PROSITE" id="PS51880">
    <property type="entry name" value="TGS"/>
    <property type="match status" value="1"/>
</dbReference>
<dbReference type="InterPro" id="IPR023192">
    <property type="entry name" value="TGS-like_dom_sf"/>
</dbReference>
<dbReference type="Pfam" id="PF06071">
    <property type="entry name" value="YchF-GTPase_C"/>
    <property type="match status" value="1"/>
</dbReference>
<evidence type="ECO:0000256" key="1">
    <source>
        <dbReference type="ARBA" id="ARBA00001946"/>
    </source>
</evidence>
<name>A0A2M7D823_9BACT</name>
<dbReference type="InterPro" id="IPR013029">
    <property type="entry name" value="YchF_C"/>
</dbReference>
<dbReference type="InterPro" id="IPR012675">
    <property type="entry name" value="Beta-grasp_dom_sf"/>
</dbReference>
<sequence>MSLSVGIVGLANVGKSTLFEALTKKQVNISNYPFCTIDPNVGVVEVPDERLDKLAEIFNSAKKIPSVVQFVDIAGLVRGANKGEGLGNQFLAHIREVDAILFVVRCFENQEIIHVEKTVDPARDIDIVNMELILKDLETLDKRLQKVETDAKSGKKAIVGELEILKKIKTSLEQGNLARQFTEQNPDLFDEKFPAGSENMKTIKDIQLLTAKPGIFILNSNTPEISSALEKKIKDLNSEYIVASLRDEYDASKFTEEEKKELELGSSKLNDIVAKSYKILGLITFFTTGSDETRAWTVKKDTPAPRAAGVIHTDFEKNFICVEVINWEKLLKKELPQTKGKDYLIQDGDVIVVKHAP</sequence>
<dbReference type="Gene3D" id="3.40.50.300">
    <property type="entry name" value="P-loop containing nucleotide triphosphate hydrolases"/>
    <property type="match status" value="1"/>
</dbReference>
<dbReference type="PANTHER" id="PTHR23305">
    <property type="entry name" value="OBG GTPASE FAMILY"/>
    <property type="match status" value="1"/>
</dbReference>
<dbReference type="InterPro" id="IPR004396">
    <property type="entry name" value="ATPase_YchF/OLA1"/>
</dbReference>
<dbReference type="SUPFAM" id="SSF81271">
    <property type="entry name" value="TGS-like"/>
    <property type="match status" value="1"/>
</dbReference>
<comment type="caution">
    <text evidence="8">The sequence shown here is derived from an EMBL/GenBank/DDBJ whole genome shotgun (WGS) entry which is preliminary data.</text>
</comment>
<dbReference type="InterPro" id="IPR041706">
    <property type="entry name" value="YchF_N"/>
</dbReference>
<dbReference type="PANTHER" id="PTHR23305:SF18">
    <property type="entry name" value="OBG-TYPE G DOMAIN-CONTAINING PROTEIN"/>
    <property type="match status" value="1"/>
</dbReference>
<feature type="domain" description="OBG-type G" evidence="6">
    <location>
        <begin position="3"/>
        <end position="263"/>
    </location>
</feature>
<dbReference type="GO" id="GO:0005524">
    <property type="term" value="F:ATP binding"/>
    <property type="evidence" value="ECO:0007669"/>
    <property type="project" value="UniProtKB-KW"/>
</dbReference>
<dbReference type="FunFam" id="1.10.150.300:FF:000001">
    <property type="entry name" value="Ribosome-binding ATPase YchF"/>
    <property type="match status" value="1"/>
</dbReference>
<evidence type="ECO:0000256" key="4">
    <source>
        <dbReference type="ARBA" id="ARBA00022840"/>
    </source>
</evidence>
<dbReference type="PRINTS" id="PR00326">
    <property type="entry name" value="GTP1OBG"/>
</dbReference>
<dbReference type="InterPro" id="IPR027417">
    <property type="entry name" value="P-loop_NTPase"/>
</dbReference>
<dbReference type="CDD" id="cd01900">
    <property type="entry name" value="YchF"/>
    <property type="match status" value="1"/>
</dbReference>
<dbReference type="InterPro" id="IPR031167">
    <property type="entry name" value="G_OBG"/>
</dbReference>
<keyword evidence="5" id="KW-0460">Magnesium</keyword>
<accession>A0A2M7D823</accession>
<dbReference type="FunFam" id="3.10.20.30:FF:000029">
    <property type="entry name" value="Obg-like ATPase 1"/>
    <property type="match status" value="1"/>
</dbReference>
<dbReference type="Pfam" id="PF01926">
    <property type="entry name" value="MMR_HSR1"/>
    <property type="match status" value="1"/>
</dbReference>
<evidence type="ECO:0000256" key="2">
    <source>
        <dbReference type="ARBA" id="ARBA00022723"/>
    </source>
</evidence>
<keyword evidence="4" id="KW-0067">ATP-binding</keyword>
<evidence type="ECO:0000313" key="8">
    <source>
        <dbReference type="EMBL" id="PIV42836.1"/>
    </source>
</evidence>
<proteinExistence type="predicted"/>
<keyword evidence="2" id="KW-0479">Metal-binding</keyword>
<dbReference type="GO" id="GO:0005737">
    <property type="term" value="C:cytoplasm"/>
    <property type="evidence" value="ECO:0007669"/>
    <property type="project" value="TreeGrafter"/>
</dbReference>
<protein>
    <submittedName>
        <fullName evidence="8">Redox-regulated ATPase YchF</fullName>
    </submittedName>
</protein>
<evidence type="ECO:0000256" key="5">
    <source>
        <dbReference type="ARBA" id="ARBA00022842"/>
    </source>
</evidence>
<dbReference type="PROSITE" id="PS51710">
    <property type="entry name" value="G_OBG"/>
    <property type="match status" value="1"/>
</dbReference>
<dbReference type="GO" id="GO:0016887">
    <property type="term" value="F:ATP hydrolysis activity"/>
    <property type="evidence" value="ECO:0007669"/>
    <property type="project" value="InterPro"/>
</dbReference>
<gene>
    <name evidence="8" type="ORF">COS26_01505</name>
</gene>
<dbReference type="GO" id="GO:0046872">
    <property type="term" value="F:metal ion binding"/>
    <property type="evidence" value="ECO:0007669"/>
    <property type="project" value="UniProtKB-KW"/>
</dbReference>
<feature type="domain" description="TGS" evidence="7">
    <location>
        <begin position="281"/>
        <end position="355"/>
    </location>
</feature>
<organism evidence="8 9">
    <name type="scientific">Candidatus Nealsonbacteria bacterium CG02_land_8_20_14_3_00_40_11</name>
    <dbReference type="NCBI Taxonomy" id="1974700"/>
    <lineage>
        <taxon>Bacteria</taxon>
        <taxon>Candidatus Nealsoniibacteriota</taxon>
    </lineage>
</organism>
<comment type="cofactor">
    <cofactor evidence="1">
        <name>Mg(2+)</name>
        <dbReference type="ChEBI" id="CHEBI:18420"/>
    </cofactor>
</comment>
<reference evidence="9" key="1">
    <citation type="submission" date="2017-09" db="EMBL/GenBank/DDBJ databases">
        <title>Depth-based differentiation of microbial function through sediment-hosted aquifers and enrichment of novel symbionts in the deep terrestrial subsurface.</title>
        <authorList>
            <person name="Probst A.J."/>
            <person name="Ladd B."/>
            <person name="Jarett J.K."/>
            <person name="Geller-Mcgrath D.E."/>
            <person name="Sieber C.M.K."/>
            <person name="Emerson J.B."/>
            <person name="Anantharaman K."/>
            <person name="Thomas B.C."/>
            <person name="Malmstrom R."/>
            <person name="Stieglmeier M."/>
            <person name="Klingl A."/>
            <person name="Woyke T."/>
            <person name="Ryan C.M."/>
            <person name="Banfield J.F."/>
        </authorList>
    </citation>
    <scope>NUCLEOTIDE SEQUENCE [LARGE SCALE GENOMIC DNA]</scope>
</reference>
<dbReference type="GO" id="GO:0005525">
    <property type="term" value="F:GTP binding"/>
    <property type="evidence" value="ECO:0007669"/>
    <property type="project" value="InterPro"/>
</dbReference>
<dbReference type="InterPro" id="IPR004095">
    <property type="entry name" value="TGS"/>
</dbReference>
<evidence type="ECO:0000256" key="3">
    <source>
        <dbReference type="ARBA" id="ARBA00022741"/>
    </source>
</evidence>
<dbReference type="PIRSF" id="PIRSF006641">
    <property type="entry name" value="CHP00092"/>
    <property type="match status" value="1"/>
</dbReference>
<dbReference type="NCBIfam" id="TIGR00092">
    <property type="entry name" value="redox-regulated ATPase YchF"/>
    <property type="match status" value="1"/>
</dbReference>
<dbReference type="Gene3D" id="3.10.20.30">
    <property type="match status" value="1"/>
</dbReference>
<dbReference type="Gene3D" id="1.10.150.300">
    <property type="entry name" value="TGS-like domain"/>
    <property type="match status" value="1"/>
</dbReference>
<evidence type="ECO:0000259" key="6">
    <source>
        <dbReference type="PROSITE" id="PS51710"/>
    </source>
</evidence>
<dbReference type="SUPFAM" id="SSF52540">
    <property type="entry name" value="P-loop containing nucleoside triphosphate hydrolases"/>
    <property type="match status" value="1"/>
</dbReference>
<evidence type="ECO:0000313" key="9">
    <source>
        <dbReference type="Proteomes" id="UP000230304"/>
    </source>
</evidence>